<feature type="zinc finger region" evidence="7">
    <location>
        <begin position="3"/>
        <end position="34"/>
    </location>
</feature>
<keyword evidence="4 7" id="KW-0805">Transcription regulation</keyword>
<keyword evidence="1 7" id="KW-0678">Repressor</keyword>
<dbReference type="PANTHER" id="PTHR30455">
    <property type="entry name" value="TRANSCRIPTIONAL REPRESSOR NRDR"/>
    <property type="match status" value="1"/>
</dbReference>
<dbReference type="GO" id="GO:0008270">
    <property type="term" value="F:zinc ion binding"/>
    <property type="evidence" value="ECO:0007669"/>
    <property type="project" value="UniProtKB-UniRule"/>
</dbReference>
<keyword evidence="6 7" id="KW-0804">Transcription</keyword>
<dbReference type="InterPro" id="IPR005144">
    <property type="entry name" value="ATP-cone_dom"/>
</dbReference>
<evidence type="ECO:0000256" key="5">
    <source>
        <dbReference type="ARBA" id="ARBA00023125"/>
    </source>
</evidence>
<dbReference type="InterPro" id="IPR055173">
    <property type="entry name" value="NrdR-like_N"/>
</dbReference>
<keyword evidence="7" id="KW-0862">Zinc</keyword>
<sequence>MKCPFCGSLETQVLDSRDSENLEAIRRRRECLKCHKRFTTYERIESVNLIVIKKDGRREEFAREKLKTGIVKACEKRPISEEEIEEMVDSIEFDLKNYKTTEIPSHKIGELVMKYIKRKDKVAYIRFASVYREFTDVEDFEKELGSLLRKKQT</sequence>
<dbReference type="GO" id="GO:0003677">
    <property type="term" value="F:DNA binding"/>
    <property type="evidence" value="ECO:0007669"/>
    <property type="project" value="UniProtKB-KW"/>
</dbReference>
<dbReference type="NCBIfam" id="TIGR00244">
    <property type="entry name" value="transcriptional regulator NrdR"/>
    <property type="match status" value="1"/>
</dbReference>
<comment type="caution">
    <text evidence="9">The sequence shown here is derived from an EMBL/GenBank/DDBJ whole genome shotgun (WGS) entry which is preliminary data.</text>
</comment>
<dbReference type="HAMAP" id="MF_00440">
    <property type="entry name" value="NrdR"/>
    <property type="match status" value="1"/>
</dbReference>
<keyword evidence="3 7" id="KW-0067">ATP-binding</keyword>
<evidence type="ECO:0000256" key="1">
    <source>
        <dbReference type="ARBA" id="ARBA00022491"/>
    </source>
</evidence>
<accession>A0A2M7APT9</accession>
<evidence type="ECO:0000313" key="9">
    <source>
        <dbReference type="EMBL" id="PIU69384.1"/>
    </source>
</evidence>
<dbReference type="AlphaFoldDB" id="A0A2M7APT9"/>
<comment type="function">
    <text evidence="7">Negatively regulates transcription of bacterial ribonucleotide reductase nrd genes and operons by binding to NrdR-boxes.</text>
</comment>
<evidence type="ECO:0000256" key="4">
    <source>
        <dbReference type="ARBA" id="ARBA00023015"/>
    </source>
</evidence>
<name>A0A2M7APT9_UNCKA</name>
<comment type="cofactor">
    <cofactor evidence="7">
        <name>Zn(2+)</name>
        <dbReference type="ChEBI" id="CHEBI:29105"/>
    </cofactor>
    <text evidence="7">Binds 1 zinc ion.</text>
</comment>
<protein>
    <recommendedName>
        <fullName evidence="7">Transcriptional repressor NrdR</fullName>
    </recommendedName>
</protein>
<gene>
    <name evidence="7" type="primary">nrdR</name>
    <name evidence="9" type="ORF">COS81_00025</name>
</gene>
<evidence type="ECO:0000313" key="10">
    <source>
        <dbReference type="Proteomes" id="UP000229916"/>
    </source>
</evidence>
<reference evidence="10" key="1">
    <citation type="submission" date="2017-09" db="EMBL/GenBank/DDBJ databases">
        <title>Depth-based differentiation of microbial function through sediment-hosted aquifers and enrichment of novel symbionts in the deep terrestrial subsurface.</title>
        <authorList>
            <person name="Probst A.J."/>
            <person name="Ladd B."/>
            <person name="Jarett J.K."/>
            <person name="Geller-Mcgrath D.E."/>
            <person name="Sieber C.M.K."/>
            <person name="Emerson J.B."/>
            <person name="Anantharaman K."/>
            <person name="Thomas B.C."/>
            <person name="Malmstrom R."/>
            <person name="Stieglmeier M."/>
            <person name="Klingl A."/>
            <person name="Woyke T."/>
            <person name="Ryan C.M."/>
            <person name="Banfield J.F."/>
        </authorList>
    </citation>
    <scope>NUCLEOTIDE SEQUENCE [LARGE SCALE GENOMIC DNA]</scope>
</reference>
<proteinExistence type="inferred from homology"/>
<keyword evidence="7" id="KW-0479">Metal-binding</keyword>
<evidence type="ECO:0000256" key="2">
    <source>
        <dbReference type="ARBA" id="ARBA00022741"/>
    </source>
</evidence>
<keyword evidence="2 7" id="KW-0547">Nucleotide-binding</keyword>
<dbReference type="PROSITE" id="PS51161">
    <property type="entry name" value="ATP_CONE"/>
    <property type="match status" value="1"/>
</dbReference>
<organism evidence="9 10">
    <name type="scientific">candidate division WWE3 bacterium CG06_land_8_20_14_3_00_42_16</name>
    <dbReference type="NCBI Taxonomy" id="1975083"/>
    <lineage>
        <taxon>Bacteria</taxon>
        <taxon>Katanobacteria</taxon>
    </lineage>
</organism>
<evidence type="ECO:0000259" key="8">
    <source>
        <dbReference type="PROSITE" id="PS51161"/>
    </source>
</evidence>
<evidence type="ECO:0000256" key="6">
    <source>
        <dbReference type="ARBA" id="ARBA00023163"/>
    </source>
</evidence>
<dbReference type="Pfam" id="PF22811">
    <property type="entry name" value="Zn_ribbon_NrdR"/>
    <property type="match status" value="1"/>
</dbReference>
<dbReference type="Pfam" id="PF03477">
    <property type="entry name" value="ATP-cone"/>
    <property type="match status" value="1"/>
</dbReference>
<dbReference type="InterPro" id="IPR003796">
    <property type="entry name" value="RNR_NrdR-like"/>
</dbReference>
<comment type="similarity">
    <text evidence="7">Belongs to the NrdR family.</text>
</comment>
<evidence type="ECO:0000256" key="7">
    <source>
        <dbReference type="HAMAP-Rule" id="MF_00440"/>
    </source>
</evidence>
<dbReference type="Proteomes" id="UP000229916">
    <property type="component" value="Unassembled WGS sequence"/>
</dbReference>
<keyword evidence="7" id="KW-0863">Zinc-finger</keyword>
<evidence type="ECO:0000256" key="3">
    <source>
        <dbReference type="ARBA" id="ARBA00022840"/>
    </source>
</evidence>
<dbReference type="PANTHER" id="PTHR30455:SF2">
    <property type="entry name" value="TRANSCRIPTIONAL REPRESSOR NRDR"/>
    <property type="match status" value="1"/>
</dbReference>
<dbReference type="GO" id="GO:0045892">
    <property type="term" value="P:negative regulation of DNA-templated transcription"/>
    <property type="evidence" value="ECO:0007669"/>
    <property type="project" value="UniProtKB-UniRule"/>
</dbReference>
<feature type="domain" description="ATP-cone" evidence="8">
    <location>
        <begin position="49"/>
        <end position="139"/>
    </location>
</feature>
<dbReference type="EMBL" id="PEWD01000001">
    <property type="protein sequence ID" value="PIU69384.1"/>
    <property type="molecule type" value="Genomic_DNA"/>
</dbReference>
<dbReference type="GO" id="GO:0005524">
    <property type="term" value="F:ATP binding"/>
    <property type="evidence" value="ECO:0007669"/>
    <property type="project" value="UniProtKB-UniRule"/>
</dbReference>
<keyword evidence="5 7" id="KW-0238">DNA-binding</keyword>